<dbReference type="PANTHER" id="PTHR30026:SF21">
    <property type="entry name" value="SLR1270 PROTEIN"/>
    <property type="match status" value="1"/>
</dbReference>
<name>A0A1I2B1F4_9BACT</name>
<gene>
    <name evidence="9" type="ORF">SAMN05216283_101284</name>
</gene>
<accession>A0A1I2B1F4</accession>
<dbReference type="PANTHER" id="PTHR30026">
    <property type="entry name" value="OUTER MEMBRANE PROTEIN TOLC"/>
    <property type="match status" value="1"/>
</dbReference>
<evidence type="ECO:0000256" key="5">
    <source>
        <dbReference type="ARBA" id="ARBA00022692"/>
    </source>
</evidence>
<dbReference type="InterPro" id="IPR051906">
    <property type="entry name" value="TolC-like"/>
</dbReference>
<organism evidence="9 10">
    <name type="scientific">Sunxiuqinia elliptica</name>
    <dbReference type="NCBI Taxonomy" id="655355"/>
    <lineage>
        <taxon>Bacteria</taxon>
        <taxon>Pseudomonadati</taxon>
        <taxon>Bacteroidota</taxon>
        <taxon>Bacteroidia</taxon>
        <taxon>Marinilabiliales</taxon>
        <taxon>Prolixibacteraceae</taxon>
        <taxon>Sunxiuqinia</taxon>
    </lineage>
</organism>
<keyword evidence="5" id="KW-0812">Transmembrane</keyword>
<dbReference type="Proteomes" id="UP000198964">
    <property type="component" value="Unassembled WGS sequence"/>
</dbReference>
<evidence type="ECO:0000256" key="3">
    <source>
        <dbReference type="ARBA" id="ARBA00022448"/>
    </source>
</evidence>
<dbReference type="EMBL" id="FONW01000001">
    <property type="protein sequence ID" value="SFE49896.1"/>
    <property type="molecule type" value="Genomic_DNA"/>
</dbReference>
<dbReference type="Pfam" id="PF02321">
    <property type="entry name" value="OEP"/>
    <property type="match status" value="2"/>
</dbReference>
<evidence type="ECO:0000256" key="1">
    <source>
        <dbReference type="ARBA" id="ARBA00004442"/>
    </source>
</evidence>
<evidence type="ECO:0000313" key="10">
    <source>
        <dbReference type="Proteomes" id="UP000198964"/>
    </source>
</evidence>
<evidence type="ECO:0000313" key="9">
    <source>
        <dbReference type="EMBL" id="SFE49896.1"/>
    </source>
</evidence>
<evidence type="ECO:0000256" key="6">
    <source>
        <dbReference type="ARBA" id="ARBA00023136"/>
    </source>
</evidence>
<dbReference type="AlphaFoldDB" id="A0A1I2B1F4"/>
<comment type="similarity">
    <text evidence="2">Belongs to the outer membrane factor (OMF) (TC 1.B.17) family.</text>
</comment>
<keyword evidence="4" id="KW-1134">Transmembrane beta strand</keyword>
<keyword evidence="8" id="KW-0175">Coiled coil</keyword>
<dbReference type="Gene3D" id="1.20.1600.10">
    <property type="entry name" value="Outer membrane efflux proteins (OEP)"/>
    <property type="match status" value="1"/>
</dbReference>
<feature type="coiled-coil region" evidence="8">
    <location>
        <begin position="335"/>
        <end position="380"/>
    </location>
</feature>
<dbReference type="GO" id="GO:0009279">
    <property type="term" value="C:cell outer membrane"/>
    <property type="evidence" value="ECO:0007669"/>
    <property type="project" value="UniProtKB-SubCell"/>
</dbReference>
<evidence type="ECO:0000256" key="7">
    <source>
        <dbReference type="ARBA" id="ARBA00023237"/>
    </source>
</evidence>
<dbReference type="RefSeq" id="WP_093918033.1">
    <property type="nucleotide sequence ID" value="NZ_FONW01000001.1"/>
</dbReference>
<dbReference type="STRING" id="655355.SAMN05216283_101284"/>
<dbReference type="InterPro" id="IPR003423">
    <property type="entry name" value="OMP_efflux"/>
</dbReference>
<keyword evidence="7" id="KW-0998">Cell outer membrane</keyword>
<evidence type="ECO:0000256" key="2">
    <source>
        <dbReference type="ARBA" id="ARBA00007613"/>
    </source>
</evidence>
<comment type="subcellular location">
    <subcellularLocation>
        <location evidence="1">Cell outer membrane</location>
    </subcellularLocation>
</comment>
<keyword evidence="3" id="KW-0813">Transport</keyword>
<keyword evidence="6" id="KW-0472">Membrane</keyword>
<evidence type="ECO:0000256" key="4">
    <source>
        <dbReference type="ARBA" id="ARBA00022452"/>
    </source>
</evidence>
<reference evidence="9 10" key="1">
    <citation type="submission" date="2016-10" db="EMBL/GenBank/DDBJ databases">
        <authorList>
            <person name="de Groot N.N."/>
        </authorList>
    </citation>
    <scope>NUCLEOTIDE SEQUENCE [LARGE SCALE GENOMIC DNA]</scope>
    <source>
        <strain evidence="9 10">CGMCC 1.9156</strain>
    </source>
</reference>
<dbReference type="SUPFAM" id="SSF56954">
    <property type="entry name" value="Outer membrane efflux proteins (OEP)"/>
    <property type="match status" value="1"/>
</dbReference>
<keyword evidence="10" id="KW-1185">Reference proteome</keyword>
<proteinExistence type="inferred from homology"/>
<feature type="coiled-coil region" evidence="8">
    <location>
        <begin position="163"/>
        <end position="228"/>
    </location>
</feature>
<dbReference type="GO" id="GO:1990281">
    <property type="term" value="C:efflux pump complex"/>
    <property type="evidence" value="ECO:0007669"/>
    <property type="project" value="TreeGrafter"/>
</dbReference>
<dbReference type="GO" id="GO:0015288">
    <property type="term" value="F:porin activity"/>
    <property type="evidence" value="ECO:0007669"/>
    <property type="project" value="TreeGrafter"/>
</dbReference>
<dbReference type="GO" id="GO:0015562">
    <property type="term" value="F:efflux transmembrane transporter activity"/>
    <property type="evidence" value="ECO:0007669"/>
    <property type="project" value="InterPro"/>
</dbReference>
<sequence>MQKKLHIYVLILSFALPLLGRSQARQLSLKEALELAEANNLTSQSAIARKDAARGAYRMTNSLFLPGVSVSHTGVSTNDPLSSFGFKLKQEVVTQADFNPAVLNDPDNIENFTTKIEVQQPILNVDGLYARKAARNQYEAVSLQADRTHHQISYEVKKAYFGLELAQAAVDVLKESVNVAEEALKLTKDNEEQGFVKHADVLEASVRLEERRNQLREANNQLRTANEFLAHLIGVDLGTTIEPTDSMPGSPVLLSLNSIPHQLESRSDLKAVQKQVEATENMLRSEKLKFIPKLNAFGSYEWNDKEILGTSASNYFVGASLSWNLFSGYKNVGSVQRASSQVREAQINYQNYLSQSQIQLNRAQRKLELTYQQIQSSELAREQAEESLRIRTNRFEQGLEKTTDLLIAEALASKKSLDHIQAIYNYKQAIFEMELLLEKEINE</sequence>
<evidence type="ECO:0000256" key="8">
    <source>
        <dbReference type="SAM" id="Coils"/>
    </source>
</evidence>
<protein>
    <submittedName>
        <fullName evidence="9">Outer membrane protein TolC</fullName>
    </submittedName>
</protein>